<sequence>MPLLPRRQKQAPMMHSNIEVVGLSRVETVSSIPSDATTDNQPGAGRTVGLFFTYLGSELEDAMNKRAERLNFGSSTPTAQLARIDSISSIDSDATIDDQPGAGRTVGLFFSWFGTKIEKALNKRAERYGLGPKAIADEIICRLGYSDMVFGIRHKLVSCRTLSKSEMNSLRKLCKKMINYARSRVIDTQLIALEEITKLAIEDPEIRAVLASCNLNRLITHYAEPDLLTATTKALGAIEFSNVHRVWAPVASMSNTLWRDSSDIHVLLEGLKEAVYETIRNPPTSFLSARYFERAVREFGSSPRLIHEPLKDFLRGFKDHYTRVASLNPGCIEWSTFESCTHFPPGGQMYIQERDIVDLASTLDPHVFIRHLSFFLVRFFPGSPNYSPYNNNTHSPRIFEPGADLTGLYTFLSSLQDPLIIAHIFLA</sequence>
<dbReference type="Proteomes" id="UP000053477">
    <property type="component" value="Unassembled WGS sequence"/>
</dbReference>
<dbReference type="OrthoDB" id="3066495at2759"/>
<dbReference type="EMBL" id="KQ086030">
    <property type="protein sequence ID" value="KLO10297.1"/>
    <property type="molecule type" value="Genomic_DNA"/>
</dbReference>
<gene>
    <name evidence="1" type="ORF">SCHPADRAFT_525752</name>
</gene>
<keyword evidence="2" id="KW-1185">Reference proteome</keyword>
<dbReference type="InParanoid" id="A0A0H2RFD9"/>
<protein>
    <submittedName>
        <fullName evidence="1">Uncharacterized protein</fullName>
    </submittedName>
</protein>
<evidence type="ECO:0000313" key="1">
    <source>
        <dbReference type="EMBL" id="KLO10297.1"/>
    </source>
</evidence>
<organism evidence="1 2">
    <name type="scientific">Schizopora paradoxa</name>
    <dbReference type="NCBI Taxonomy" id="27342"/>
    <lineage>
        <taxon>Eukaryota</taxon>
        <taxon>Fungi</taxon>
        <taxon>Dikarya</taxon>
        <taxon>Basidiomycota</taxon>
        <taxon>Agaricomycotina</taxon>
        <taxon>Agaricomycetes</taxon>
        <taxon>Hymenochaetales</taxon>
        <taxon>Schizoporaceae</taxon>
        <taxon>Schizopora</taxon>
    </lineage>
</organism>
<reference evidence="1 2" key="1">
    <citation type="submission" date="2015-04" db="EMBL/GenBank/DDBJ databases">
        <title>Complete genome sequence of Schizopora paradoxa KUC8140, a cosmopolitan wood degrader in East Asia.</title>
        <authorList>
            <consortium name="DOE Joint Genome Institute"/>
            <person name="Min B."/>
            <person name="Park H."/>
            <person name="Jang Y."/>
            <person name="Kim J.-J."/>
            <person name="Kim K.H."/>
            <person name="Pangilinan J."/>
            <person name="Lipzen A."/>
            <person name="Riley R."/>
            <person name="Grigoriev I.V."/>
            <person name="Spatafora J.W."/>
            <person name="Choi I.-G."/>
        </authorList>
    </citation>
    <scope>NUCLEOTIDE SEQUENCE [LARGE SCALE GENOMIC DNA]</scope>
    <source>
        <strain evidence="1 2">KUC8140</strain>
    </source>
</reference>
<name>A0A0H2RFD9_9AGAM</name>
<proteinExistence type="predicted"/>
<accession>A0A0H2RFD9</accession>
<evidence type="ECO:0000313" key="2">
    <source>
        <dbReference type="Proteomes" id="UP000053477"/>
    </source>
</evidence>
<dbReference type="AlphaFoldDB" id="A0A0H2RFD9"/>